<keyword evidence="2" id="KW-1185">Reference proteome</keyword>
<reference evidence="1" key="1">
    <citation type="submission" date="2022-01" db="EMBL/GenBank/DDBJ databases">
        <authorList>
            <person name="Braso-Vives M."/>
        </authorList>
    </citation>
    <scope>NUCLEOTIDE SEQUENCE</scope>
</reference>
<dbReference type="AlphaFoldDB" id="A0A8K0EPL3"/>
<dbReference type="EMBL" id="OV696689">
    <property type="protein sequence ID" value="CAH1261402.1"/>
    <property type="molecule type" value="Genomic_DNA"/>
</dbReference>
<name>A0A8K0EPL3_BRALA</name>
<protein>
    <submittedName>
        <fullName evidence="1">Hypp2337 protein</fullName>
    </submittedName>
</protein>
<organism evidence="1 2">
    <name type="scientific">Branchiostoma lanceolatum</name>
    <name type="common">Common lancelet</name>
    <name type="synonym">Amphioxus lanceolatum</name>
    <dbReference type="NCBI Taxonomy" id="7740"/>
    <lineage>
        <taxon>Eukaryota</taxon>
        <taxon>Metazoa</taxon>
        <taxon>Chordata</taxon>
        <taxon>Cephalochordata</taxon>
        <taxon>Leptocardii</taxon>
        <taxon>Amphioxiformes</taxon>
        <taxon>Branchiostomatidae</taxon>
        <taxon>Branchiostoma</taxon>
    </lineage>
</organism>
<gene>
    <name evidence="1" type="primary">Hypp2337</name>
    <name evidence="1" type="ORF">BLAG_LOCUS16830</name>
</gene>
<accession>A0A8K0EPL3</accession>
<sequence>MIPAVGQRVLRVGRCFRQFPPDFTSVRPFTGAVFRPRVQDPVQAQLK</sequence>
<proteinExistence type="predicted"/>
<evidence type="ECO:0000313" key="2">
    <source>
        <dbReference type="Proteomes" id="UP000838412"/>
    </source>
</evidence>
<evidence type="ECO:0000313" key="1">
    <source>
        <dbReference type="EMBL" id="CAH1261402.1"/>
    </source>
</evidence>
<dbReference type="Proteomes" id="UP000838412">
    <property type="component" value="Chromosome 4"/>
</dbReference>